<protein>
    <submittedName>
        <fullName evidence="10">Myomesin 1a (skelemin)</fullName>
    </submittedName>
</protein>
<dbReference type="FunFam" id="2.60.40.10:FF:000069">
    <property type="entry name" value="Alpha-protein kinase 3"/>
    <property type="match status" value="1"/>
</dbReference>
<evidence type="ECO:0000259" key="8">
    <source>
        <dbReference type="PROSITE" id="PS50835"/>
    </source>
</evidence>
<feature type="domain" description="Fibronectin type-III" evidence="9">
    <location>
        <begin position="442"/>
        <end position="537"/>
    </location>
</feature>
<feature type="chain" id="PRO_5034004993" evidence="7">
    <location>
        <begin position="17"/>
        <end position="1361"/>
    </location>
</feature>
<evidence type="ECO:0000256" key="2">
    <source>
        <dbReference type="ARBA" id="ARBA00022433"/>
    </source>
</evidence>
<dbReference type="Pfam" id="PF00041">
    <property type="entry name" value="fn3"/>
    <property type="match status" value="5"/>
</dbReference>
<evidence type="ECO:0000256" key="6">
    <source>
        <dbReference type="ARBA" id="ARBA00023319"/>
    </source>
</evidence>
<accession>A0A8C2ZYI7</accession>
<dbReference type="GO" id="GO:0032982">
    <property type="term" value="C:myosin filament"/>
    <property type="evidence" value="ECO:0007669"/>
    <property type="project" value="UniProtKB-KW"/>
</dbReference>
<dbReference type="SMART" id="SM00060">
    <property type="entry name" value="FN3"/>
    <property type="match status" value="5"/>
</dbReference>
<dbReference type="CDD" id="cd00063">
    <property type="entry name" value="FN3"/>
    <property type="match status" value="5"/>
</dbReference>
<dbReference type="SMART" id="SM00409">
    <property type="entry name" value="IG"/>
    <property type="match status" value="4"/>
</dbReference>
<reference evidence="10" key="1">
    <citation type="submission" date="2025-08" db="UniProtKB">
        <authorList>
            <consortium name="Ensembl"/>
        </authorList>
    </citation>
    <scope>IDENTIFICATION</scope>
</reference>
<keyword evidence="4" id="KW-0677">Repeat</keyword>
<dbReference type="SMART" id="SM00408">
    <property type="entry name" value="IGc2"/>
    <property type="match status" value="4"/>
</dbReference>
<dbReference type="SUPFAM" id="SSF48726">
    <property type="entry name" value="Immunoglobulin"/>
    <property type="match status" value="4"/>
</dbReference>
<dbReference type="Pfam" id="PF07679">
    <property type="entry name" value="I-set"/>
    <property type="match status" value="4"/>
</dbReference>
<dbReference type="InterPro" id="IPR036116">
    <property type="entry name" value="FN3_sf"/>
</dbReference>
<dbReference type="InterPro" id="IPR007110">
    <property type="entry name" value="Ig-like_dom"/>
</dbReference>
<dbReference type="Gene3D" id="2.60.40.10">
    <property type="entry name" value="Immunoglobulins"/>
    <property type="match status" value="11"/>
</dbReference>
<evidence type="ECO:0000256" key="7">
    <source>
        <dbReference type="SAM" id="SignalP"/>
    </source>
</evidence>
<keyword evidence="2" id="KW-0787">Thick filament</keyword>
<feature type="domain" description="Ig-like" evidence="8">
    <location>
        <begin position="218"/>
        <end position="298"/>
    </location>
</feature>
<dbReference type="PANTHER" id="PTHR13817">
    <property type="entry name" value="TITIN"/>
    <property type="match status" value="1"/>
</dbReference>
<feature type="domain" description="Fibronectin type-III" evidence="9">
    <location>
        <begin position="747"/>
        <end position="846"/>
    </location>
</feature>
<dbReference type="PANTHER" id="PTHR13817:SF16">
    <property type="entry name" value="MYOMESIN-1"/>
    <property type="match status" value="1"/>
</dbReference>
<evidence type="ECO:0000313" key="10">
    <source>
        <dbReference type="Ensembl" id="ENSCLMP00005034910.1"/>
    </source>
</evidence>
<keyword evidence="3" id="KW-0963">Cytoplasm</keyword>
<dbReference type="InterPro" id="IPR003598">
    <property type="entry name" value="Ig_sub2"/>
</dbReference>
<name>A0A8C2ZYI7_CYCLU</name>
<reference evidence="10" key="2">
    <citation type="submission" date="2025-09" db="UniProtKB">
        <authorList>
            <consortium name="Ensembl"/>
        </authorList>
    </citation>
    <scope>IDENTIFICATION</scope>
</reference>
<dbReference type="InterPro" id="IPR013098">
    <property type="entry name" value="Ig_I-set"/>
</dbReference>
<organism evidence="10 11">
    <name type="scientific">Cyclopterus lumpus</name>
    <name type="common">Lumpsucker</name>
    <dbReference type="NCBI Taxonomy" id="8103"/>
    <lineage>
        <taxon>Eukaryota</taxon>
        <taxon>Metazoa</taxon>
        <taxon>Chordata</taxon>
        <taxon>Craniata</taxon>
        <taxon>Vertebrata</taxon>
        <taxon>Euteleostomi</taxon>
        <taxon>Actinopterygii</taxon>
        <taxon>Neopterygii</taxon>
        <taxon>Teleostei</taxon>
        <taxon>Neoteleostei</taxon>
        <taxon>Acanthomorphata</taxon>
        <taxon>Eupercaria</taxon>
        <taxon>Perciformes</taxon>
        <taxon>Cottioidei</taxon>
        <taxon>Cottales</taxon>
        <taxon>Cyclopteridae</taxon>
        <taxon>Cyclopterus</taxon>
    </lineage>
</organism>
<dbReference type="InterPro" id="IPR003961">
    <property type="entry name" value="FN3_dom"/>
</dbReference>
<dbReference type="FunFam" id="2.60.40.10:FF:000134">
    <property type="entry name" value="Myomesin 1"/>
    <property type="match status" value="1"/>
</dbReference>
<feature type="domain" description="Ig-like" evidence="8">
    <location>
        <begin position="99"/>
        <end position="190"/>
    </location>
</feature>
<dbReference type="PRINTS" id="PR00014">
    <property type="entry name" value="FNTYPEIII"/>
</dbReference>
<feature type="signal peptide" evidence="7">
    <location>
        <begin position="1"/>
        <end position="16"/>
    </location>
</feature>
<dbReference type="InterPro" id="IPR050964">
    <property type="entry name" value="Striated_Muscle_Regulatory"/>
</dbReference>
<dbReference type="GO" id="GO:0005198">
    <property type="term" value="F:structural molecule activity"/>
    <property type="evidence" value="ECO:0007669"/>
    <property type="project" value="UniProtKB-ARBA"/>
</dbReference>
<dbReference type="InterPro" id="IPR036179">
    <property type="entry name" value="Ig-like_dom_sf"/>
</dbReference>
<dbReference type="GeneTree" id="ENSGT00940000154982"/>
<dbReference type="InterPro" id="IPR013783">
    <property type="entry name" value="Ig-like_fold"/>
</dbReference>
<dbReference type="GO" id="GO:0005737">
    <property type="term" value="C:cytoplasm"/>
    <property type="evidence" value="ECO:0007669"/>
    <property type="project" value="UniProtKB-SubCell"/>
</dbReference>
<feature type="domain" description="Fibronectin type-III" evidence="9">
    <location>
        <begin position="639"/>
        <end position="740"/>
    </location>
</feature>
<comment type="subcellular location">
    <subcellularLocation>
        <location evidence="1">Cytoplasm</location>
    </subcellularLocation>
</comment>
<keyword evidence="6" id="KW-0393">Immunoglobulin domain</keyword>
<dbReference type="Ensembl" id="ENSCLMT00005036332.1">
    <property type="protein sequence ID" value="ENSCLMP00005034910.1"/>
    <property type="gene ID" value="ENSCLMG00005016649.1"/>
</dbReference>
<dbReference type="SUPFAM" id="SSF49265">
    <property type="entry name" value="Fibronectin type III"/>
    <property type="match status" value="3"/>
</dbReference>
<keyword evidence="11" id="KW-1185">Reference proteome</keyword>
<dbReference type="FunFam" id="2.60.40.10:FF:002172">
    <property type="entry name" value="Myomesin 1a (skelemin)"/>
    <property type="match status" value="2"/>
</dbReference>
<dbReference type="PROSITE" id="PS50835">
    <property type="entry name" value="IG_LIKE"/>
    <property type="match status" value="4"/>
</dbReference>
<keyword evidence="7" id="KW-0732">Signal</keyword>
<sequence>MLVVLFLCTSHEVVRGLMEAQEEEVTEEGINYVAMRNLFVREAREVVDVKVEKKTRTTHIRESAGRLEFNKTVNPSCFILEEWTEFRKKMNPDSLTHLPEFIIKPRGQTVWEGKTVKLHCTVAGWPKPRIAWYKNNVLIDAKAHPEKYTVENSFNMHSLEIKNCDFIDTAQYHASALNVKGEVSSVATIVIKNGFCAEHGVTFETAILDKFEVAFGSEGETMSLGCTVIIYPTVKKYQPEVVWSRNSIPLKQSKWVHTHWSGERATLTLVHLNKEDEGLYTLRVNTKSGFDTYSAYVFVRDSDVEVEGVPVAPLDVRCHDANKDYVVVTWKQPAVEGSSSILGYYIDRCEVGTHHWAQCNDAPVKYARFPVTGLVEGRSYAFRVRALNQAGVSRPSRVSEAVVAMDPSDRARLRGERHTGVLTVTFLKRLPLDSSVGIVPGEPSDVVVTEATKSYVVLAWKPPVQRGHEGVMYYIEKCISGTDTWQRVNTGMPVKSPRFALFDLEESKSYSFRVRCCNSAGVGEPSVSTGETMVGDKLDLPSVPGNPVAIRNTDTSVVMLWGASKDVKHLAGYYIEYSVVGTEEWMPCNNKPVKHTRFVCHGLTTGSNCVFRVKAVNAAGYSQSSSHSDAVVVQAAISVPGKATGVTLLEAVKDYMMLAWTQPASNGGADIRGYFVDYRTVKGDVVGKWHEMNLKAVTTTSYKAENLKENVFYQFQVRAMNMAGVSKASLSTSALECKEWTLTVAGPPVGLHVLEVRDTSAVVLWEPPAFDGRTPVNGYYLDVKKASAGEEGWKAAHEKANKMKYMKVTGLKSGTSYVFRVRAQNLAGVGKPSAVLGPILAQTRPGNNEIYVDVDDDGVISMIFECSEMKEGSEFVWSKNYQTMTDTSLEELEEPSMRSRNKSFTQKLYLPSLCYLHNKNKKMFLSVIPFKSEMAMELLEKGRVRFWTQVEKCTSDCQVEYVFNDVLVTQGKKYTMNFDKTTGIIEMFMDSLEIIDEGTFTFNLVDGKAKGTTSMVLIGDEFRELQKKSEFERAEWVRKQGPHFVEYLGFTVTSECNVLLKCKIGNVRPETEITWSKDRIEIAEDDDDAKKIERKDGDLTFNIGKISKADAGIYEVFLRDDRGKDNSLFNLTDTGKDFFMNFSNSSSDLKVISTEHGIILYSEVTYYNEEQRVGWLHKDAKIAASERVKSGVTGEQLWLKINEPTEKDKGKYSMDIFDGKDGVKRAFDLTGKGEGHCISQTRKMAAAIAERNRARVVGGLPDVVAIQEGKSLNLTGNVWGEPAPEVSWMKNDKELVSGERYTLKFEHGKFASITIAAVTTTDSGKYALLVKNKYGTEAGKFTVSVYNPEEEEENKEEKKGG</sequence>
<feature type="domain" description="Fibronectin type-III" evidence="9">
    <location>
        <begin position="543"/>
        <end position="638"/>
    </location>
</feature>
<keyword evidence="5" id="KW-0514">Muscle protein</keyword>
<dbReference type="FunFam" id="2.60.40.10:FF:000192">
    <property type="entry name" value="Myomesin 1"/>
    <property type="match status" value="1"/>
</dbReference>
<proteinExistence type="predicted"/>
<dbReference type="FunFam" id="2.60.40.10:FF:000124">
    <property type="entry name" value="Myomesin 1"/>
    <property type="match status" value="1"/>
</dbReference>
<feature type="domain" description="Fibronectin type-III" evidence="9">
    <location>
        <begin position="312"/>
        <end position="406"/>
    </location>
</feature>
<dbReference type="Proteomes" id="UP000694565">
    <property type="component" value="Unplaced"/>
</dbReference>
<dbReference type="FunFam" id="2.60.40.10:FF:000179">
    <property type="entry name" value="Myomesin 2"/>
    <property type="match status" value="1"/>
</dbReference>
<feature type="domain" description="Ig-like" evidence="8">
    <location>
        <begin position="1042"/>
        <end position="1132"/>
    </location>
</feature>
<evidence type="ECO:0000256" key="1">
    <source>
        <dbReference type="ARBA" id="ARBA00004496"/>
    </source>
</evidence>
<evidence type="ECO:0000256" key="4">
    <source>
        <dbReference type="ARBA" id="ARBA00022737"/>
    </source>
</evidence>
<evidence type="ECO:0000256" key="3">
    <source>
        <dbReference type="ARBA" id="ARBA00022490"/>
    </source>
</evidence>
<dbReference type="PROSITE" id="PS50853">
    <property type="entry name" value="FN3"/>
    <property type="match status" value="5"/>
</dbReference>
<dbReference type="FunFam" id="2.60.40.10:FF:000222">
    <property type="entry name" value="Myomesin 1"/>
    <property type="match status" value="1"/>
</dbReference>
<dbReference type="InterPro" id="IPR003599">
    <property type="entry name" value="Ig_sub"/>
</dbReference>
<evidence type="ECO:0000259" key="9">
    <source>
        <dbReference type="PROSITE" id="PS50853"/>
    </source>
</evidence>
<dbReference type="FunFam" id="2.60.40.10:FF:000029">
    <property type="entry name" value="Myomesin 1"/>
    <property type="match status" value="1"/>
</dbReference>
<feature type="domain" description="Ig-like" evidence="8">
    <location>
        <begin position="1266"/>
        <end position="1344"/>
    </location>
</feature>
<evidence type="ECO:0000256" key="5">
    <source>
        <dbReference type="ARBA" id="ARBA00023179"/>
    </source>
</evidence>
<evidence type="ECO:0000313" key="11">
    <source>
        <dbReference type="Proteomes" id="UP000694565"/>
    </source>
</evidence>